<name>A0A074Z0V6_AURSE</name>
<keyword evidence="3" id="KW-1185">Reference proteome</keyword>
<sequence>MQRPEDFHLLFFLYSFYSRNITITMYVPIVSTLTALTGLSELKAIPAQAPVTSQPADLVNIASRDIQQQPLTDLLLPTITSAKSLASGHRLYARREGGYNTPVRNAKYHYTIVVDDETLGVTPSESPALRVLEAREETPKNWPTNRVDEARYYRTHKAATGTTAKNTPTRSVVAWEYPTATAPFDIPGLTDGGWPAVPDLATATAMPTMSPGGWENFPSEASAPASTNQYSSFWNEFSSKATATAASSPDNKSSEKPPEATWRAPKNLPQEWLTRFPIGPRDNNHFFNHSHKTVSFQISTLTGIWANVTAKSTATAGLSTVMSSSTSTASTTVAPWRINDWKPPAITTTLSFTVDDSVVVETITYIAKRDEASATTAAAVTSTLAAKAEA</sequence>
<dbReference type="OrthoDB" id="3923796at2759"/>
<dbReference type="HOGENOM" id="CLU_707840_0_0_1"/>
<dbReference type="InParanoid" id="A0A074Z0V6"/>
<dbReference type="Proteomes" id="UP000030641">
    <property type="component" value="Unassembled WGS sequence"/>
</dbReference>
<dbReference type="GeneID" id="25366922"/>
<evidence type="ECO:0000256" key="1">
    <source>
        <dbReference type="SAM" id="MobiDB-lite"/>
    </source>
</evidence>
<protein>
    <submittedName>
        <fullName evidence="2">Uncharacterized protein</fullName>
    </submittedName>
</protein>
<accession>A0A074Z0V6</accession>
<evidence type="ECO:0000313" key="3">
    <source>
        <dbReference type="Proteomes" id="UP000030641"/>
    </source>
</evidence>
<feature type="region of interest" description="Disordered" evidence="1">
    <location>
        <begin position="243"/>
        <end position="263"/>
    </location>
</feature>
<dbReference type="AlphaFoldDB" id="A0A074Z0V6"/>
<organism evidence="2 3">
    <name type="scientific">Aureobasidium subglaciale (strain EXF-2481)</name>
    <name type="common">Aureobasidium pullulans var. subglaciale</name>
    <dbReference type="NCBI Taxonomy" id="1043005"/>
    <lineage>
        <taxon>Eukaryota</taxon>
        <taxon>Fungi</taxon>
        <taxon>Dikarya</taxon>
        <taxon>Ascomycota</taxon>
        <taxon>Pezizomycotina</taxon>
        <taxon>Dothideomycetes</taxon>
        <taxon>Dothideomycetidae</taxon>
        <taxon>Dothideales</taxon>
        <taxon>Saccotheciaceae</taxon>
        <taxon>Aureobasidium</taxon>
    </lineage>
</organism>
<gene>
    <name evidence="2" type="ORF">AUEXF2481DRAFT_416329</name>
</gene>
<dbReference type="EMBL" id="KL584769">
    <property type="protein sequence ID" value="KEQ92731.1"/>
    <property type="molecule type" value="Genomic_DNA"/>
</dbReference>
<dbReference type="RefSeq" id="XP_013341257.1">
    <property type="nucleotide sequence ID" value="XM_013485803.1"/>
</dbReference>
<evidence type="ECO:0000313" key="2">
    <source>
        <dbReference type="EMBL" id="KEQ92731.1"/>
    </source>
</evidence>
<reference evidence="2 3" key="1">
    <citation type="journal article" date="2014" name="BMC Genomics">
        <title>Genome sequencing of four Aureobasidium pullulans varieties: biotechnological potential, stress tolerance, and description of new species.</title>
        <authorList>
            <person name="Gostin Ar C."/>
            <person name="Ohm R.A."/>
            <person name="Kogej T."/>
            <person name="Sonjak S."/>
            <person name="Turk M."/>
            <person name="Zajc J."/>
            <person name="Zalar P."/>
            <person name="Grube M."/>
            <person name="Sun H."/>
            <person name="Han J."/>
            <person name="Sharma A."/>
            <person name="Chiniquy J."/>
            <person name="Ngan C.Y."/>
            <person name="Lipzen A."/>
            <person name="Barry K."/>
            <person name="Grigoriev I.V."/>
            <person name="Gunde-Cimerman N."/>
        </authorList>
    </citation>
    <scope>NUCLEOTIDE SEQUENCE [LARGE SCALE GENOMIC DNA]</scope>
    <source>
        <strain evidence="2 3">EXF-2481</strain>
    </source>
</reference>
<proteinExistence type="predicted"/>